<reference evidence="3" key="1">
    <citation type="submission" date="2024-06" db="EMBL/GenBank/DDBJ databases">
        <title>Multi-omics analyses provide insights into the biosynthesis of the anticancer antibiotic pleurotin in Hohenbuehelia grisea.</title>
        <authorList>
            <person name="Weaver J.A."/>
            <person name="Alberti F."/>
        </authorList>
    </citation>
    <scope>NUCLEOTIDE SEQUENCE [LARGE SCALE GENOMIC DNA]</scope>
    <source>
        <strain evidence="3">T-177</strain>
    </source>
</reference>
<dbReference type="InterPro" id="IPR040976">
    <property type="entry name" value="Pkinase_fungal"/>
</dbReference>
<organism evidence="2 3">
    <name type="scientific">Hohenbuehelia grisea</name>
    <dbReference type="NCBI Taxonomy" id="104357"/>
    <lineage>
        <taxon>Eukaryota</taxon>
        <taxon>Fungi</taxon>
        <taxon>Dikarya</taxon>
        <taxon>Basidiomycota</taxon>
        <taxon>Agaricomycotina</taxon>
        <taxon>Agaricomycetes</taxon>
        <taxon>Agaricomycetidae</taxon>
        <taxon>Agaricales</taxon>
        <taxon>Pleurotineae</taxon>
        <taxon>Pleurotaceae</taxon>
        <taxon>Hohenbuehelia</taxon>
    </lineage>
</organism>
<dbReference type="SUPFAM" id="SSF56112">
    <property type="entry name" value="Protein kinase-like (PK-like)"/>
    <property type="match status" value="1"/>
</dbReference>
<dbReference type="Proteomes" id="UP001556367">
    <property type="component" value="Unassembled WGS sequence"/>
</dbReference>
<dbReference type="Gene3D" id="1.10.510.10">
    <property type="entry name" value="Transferase(Phosphotransferase) domain 1"/>
    <property type="match status" value="1"/>
</dbReference>
<comment type="caution">
    <text evidence="2">The sequence shown here is derived from an EMBL/GenBank/DDBJ whole genome shotgun (WGS) entry which is preliminary data.</text>
</comment>
<evidence type="ECO:0000313" key="3">
    <source>
        <dbReference type="Proteomes" id="UP001556367"/>
    </source>
</evidence>
<evidence type="ECO:0000259" key="1">
    <source>
        <dbReference type="Pfam" id="PF17667"/>
    </source>
</evidence>
<protein>
    <recommendedName>
        <fullName evidence="1">Fungal-type protein kinase domain-containing protein</fullName>
    </recommendedName>
</protein>
<proteinExistence type="predicted"/>
<keyword evidence="3" id="KW-1185">Reference proteome</keyword>
<dbReference type="InterPro" id="IPR011009">
    <property type="entry name" value="Kinase-like_dom_sf"/>
</dbReference>
<name>A0ABR3JEW1_9AGAR</name>
<sequence length="435" mass="49882">MESSGKSLRHCESVIHFLKAMYDVLEAHRFGVQHRKILHRDINPMNILIYPEENMCENLSDGADSDSRPKFIEEVLYKKEKAKPLAILSDLEQACSFDISTAYANQEEFEALAVDIDVTNSTSFKSEPLKALTGTPIYIARTVSSGTSHYNNCFAPMPVLRGSIHADYELCYANDSFRKYTDEGHPGQCHGRVFTNNRRSLFRQIRRKEHSKTVRGRLFRHLPRHDAESTFWVIVTFLLRAKPEDSTVQDDLKSFIKAWEALMTHEVSDDILDVDSRDSLVMFDVNRWANALHPALVQFGVHILLINLSEQVLPEYAWLDKEPHAFHLHEAIQRILLQFIHDKRHDDPFPLDTVKNRAMIVQGELPPEQTPNQYHTYNGTQSDERLSCPIEYPWKIQGTEHDPSGAELSSCQCLIMPSAKRRKIQGSSKPPSQQS</sequence>
<accession>A0ABR3JEW1</accession>
<dbReference type="Pfam" id="PF17667">
    <property type="entry name" value="Pkinase_fungal"/>
    <property type="match status" value="1"/>
</dbReference>
<dbReference type="EMBL" id="JASNQZ010000008">
    <property type="protein sequence ID" value="KAL0954096.1"/>
    <property type="molecule type" value="Genomic_DNA"/>
</dbReference>
<feature type="domain" description="Fungal-type protein kinase" evidence="1">
    <location>
        <begin position="2"/>
        <end position="235"/>
    </location>
</feature>
<evidence type="ECO:0000313" key="2">
    <source>
        <dbReference type="EMBL" id="KAL0954096.1"/>
    </source>
</evidence>
<gene>
    <name evidence="2" type="ORF">HGRIS_005242</name>
</gene>